<name>A0A5N6QSP8_9ROSI</name>
<dbReference type="AlphaFoldDB" id="A0A5N6QSP8"/>
<evidence type="ECO:0000313" key="3">
    <source>
        <dbReference type="Proteomes" id="UP000327013"/>
    </source>
</evidence>
<gene>
    <name evidence="2" type="ORF">FH972_005960</name>
</gene>
<dbReference type="Proteomes" id="UP000327013">
    <property type="component" value="Chromosome 2"/>
</dbReference>
<reference evidence="2 3" key="1">
    <citation type="submission" date="2019-06" db="EMBL/GenBank/DDBJ databases">
        <title>A chromosomal-level reference genome of Carpinus fangiana (Coryloideae, Betulaceae).</title>
        <authorList>
            <person name="Yang X."/>
            <person name="Wang Z."/>
            <person name="Zhang L."/>
            <person name="Hao G."/>
            <person name="Liu J."/>
            <person name="Yang Y."/>
        </authorList>
    </citation>
    <scope>NUCLEOTIDE SEQUENCE [LARGE SCALE GENOMIC DNA]</scope>
    <source>
        <strain evidence="2">Cfa_2016G</strain>
        <tissue evidence="2">Leaf</tissue>
    </source>
</reference>
<protein>
    <submittedName>
        <fullName evidence="2">Uncharacterized protein</fullName>
    </submittedName>
</protein>
<organism evidence="2 3">
    <name type="scientific">Carpinus fangiana</name>
    <dbReference type="NCBI Taxonomy" id="176857"/>
    <lineage>
        <taxon>Eukaryota</taxon>
        <taxon>Viridiplantae</taxon>
        <taxon>Streptophyta</taxon>
        <taxon>Embryophyta</taxon>
        <taxon>Tracheophyta</taxon>
        <taxon>Spermatophyta</taxon>
        <taxon>Magnoliopsida</taxon>
        <taxon>eudicotyledons</taxon>
        <taxon>Gunneridae</taxon>
        <taxon>Pentapetalae</taxon>
        <taxon>rosids</taxon>
        <taxon>fabids</taxon>
        <taxon>Fagales</taxon>
        <taxon>Betulaceae</taxon>
        <taxon>Carpinus</taxon>
    </lineage>
</organism>
<feature type="compositionally biased region" description="Basic residues" evidence="1">
    <location>
        <begin position="195"/>
        <end position="206"/>
    </location>
</feature>
<dbReference type="EMBL" id="CM017322">
    <property type="protein sequence ID" value="KAE8009528.1"/>
    <property type="molecule type" value="Genomic_DNA"/>
</dbReference>
<feature type="compositionally biased region" description="Low complexity" evidence="1">
    <location>
        <begin position="183"/>
        <end position="193"/>
    </location>
</feature>
<accession>A0A5N6QSP8</accession>
<sequence length="206" mass="22592">MNLCLISLPVAALNCGRMAIRFNVMFIYGYGRYLLKLVAEPSPESLKTSPDCLCSLQYNPSYRTISAIAILGSLDLVFNVNDLDSALSYQPKADPSSNRGSTNLPQPRYRVCTPIGSPTPPQPTHTRVPIHRSLQVCRVCHVRRPCLIAESASSRGSLTMPHRRASPRPWASYLAILGSPSLPSSPSLSTLPSRHQARRVSHRSLG</sequence>
<feature type="region of interest" description="Disordered" evidence="1">
    <location>
        <begin position="183"/>
        <end position="206"/>
    </location>
</feature>
<keyword evidence="3" id="KW-1185">Reference proteome</keyword>
<proteinExistence type="predicted"/>
<evidence type="ECO:0000313" key="2">
    <source>
        <dbReference type="EMBL" id="KAE8009528.1"/>
    </source>
</evidence>
<evidence type="ECO:0000256" key="1">
    <source>
        <dbReference type="SAM" id="MobiDB-lite"/>
    </source>
</evidence>